<dbReference type="InterPro" id="IPR058498">
    <property type="entry name" value="DUF8185"/>
</dbReference>
<evidence type="ECO:0000313" key="4">
    <source>
        <dbReference type="Proteomes" id="UP000181917"/>
    </source>
</evidence>
<reference evidence="3 4" key="1">
    <citation type="submission" date="2016-10" db="EMBL/GenBank/DDBJ databases">
        <authorList>
            <person name="de Groot N.N."/>
        </authorList>
    </citation>
    <scope>NUCLEOTIDE SEQUENCE [LARGE SCALE GENOMIC DNA]</scope>
    <source>
        <strain evidence="3 4">DSM 20117</strain>
    </source>
</reference>
<dbReference type="Pfam" id="PF26572">
    <property type="entry name" value="DUF8185"/>
    <property type="match status" value="1"/>
</dbReference>
<accession>A0A1H1G9I0</accession>
<keyword evidence="4" id="KW-1185">Reference proteome</keyword>
<protein>
    <submittedName>
        <fullName evidence="3">Uncharacterized protein</fullName>
    </submittedName>
</protein>
<sequence>MLSLADPQVTADLRTFITRARAADDGAVHLQVSGSVLAAYVCLMRPRLLGEATPTILGLRTMALGRPAQAEMTVSLASMADRLARMAENDVVLPLPPMQVKESWTGVLPPRSGWEPVEQIPSADLRAAAEAGIREVAAAVPAQPGQLIVNNARSAVWGRSLPAAGVAVPAGAAFAALTLGFLDDQPAALFRSGRWLRLSTARGHVLVRSGASL</sequence>
<evidence type="ECO:0000259" key="2">
    <source>
        <dbReference type="Pfam" id="PF26572"/>
    </source>
</evidence>
<dbReference type="STRING" id="37928.SAMN04489742_3940"/>
<evidence type="ECO:0000259" key="1">
    <source>
        <dbReference type="Pfam" id="PF26035"/>
    </source>
</evidence>
<proteinExistence type="predicted"/>
<dbReference type="AlphaFoldDB" id="A0A1H1G9I0"/>
<name>A0A1H1G9I0_9MICC</name>
<dbReference type="Pfam" id="PF26035">
    <property type="entry name" value="DUF8010"/>
    <property type="match status" value="1"/>
</dbReference>
<feature type="domain" description="DUF8010" evidence="1">
    <location>
        <begin position="2"/>
        <end position="102"/>
    </location>
</feature>
<dbReference type="EMBL" id="FNKH01000002">
    <property type="protein sequence ID" value="SDR09902.1"/>
    <property type="molecule type" value="Genomic_DNA"/>
</dbReference>
<gene>
    <name evidence="3" type="ORF">SAMN04489742_3940</name>
</gene>
<feature type="domain" description="DUF8185" evidence="2">
    <location>
        <begin position="109"/>
        <end position="211"/>
    </location>
</feature>
<evidence type="ECO:0000313" key="3">
    <source>
        <dbReference type="EMBL" id="SDR09902.1"/>
    </source>
</evidence>
<dbReference type="InterPro" id="IPR058323">
    <property type="entry name" value="DUF8010"/>
</dbReference>
<organism evidence="3 4">
    <name type="scientific">Crystallibacter crystallopoietes</name>
    <dbReference type="NCBI Taxonomy" id="37928"/>
    <lineage>
        <taxon>Bacteria</taxon>
        <taxon>Bacillati</taxon>
        <taxon>Actinomycetota</taxon>
        <taxon>Actinomycetes</taxon>
        <taxon>Micrococcales</taxon>
        <taxon>Micrococcaceae</taxon>
        <taxon>Crystallibacter</taxon>
    </lineage>
</organism>
<dbReference type="Proteomes" id="UP000181917">
    <property type="component" value="Unassembled WGS sequence"/>
</dbReference>